<dbReference type="EMBL" id="BOPF01000023">
    <property type="protein sequence ID" value="GIJ48986.1"/>
    <property type="molecule type" value="Genomic_DNA"/>
</dbReference>
<keyword evidence="8" id="KW-1185">Reference proteome</keyword>
<feature type="transmembrane region" description="Helical" evidence="5">
    <location>
        <begin position="158"/>
        <end position="181"/>
    </location>
</feature>
<feature type="transmembrane region" description="Helical" evidence="5">
    <location>
        <begin position="135"/>
        <end position="152"/>
    </location>
</feature>
<organism evidence="7 8">
    <name type="scientific">Virgisporangium aliadipatigenens</name>
    <dbReference type="NCBI Taxonomy" id="741659"/>
    <lineage>
        <taxon>Bacteria</taxon>
        <taxon>Bacillati</taxon>
        <taxon>Actinomycetota</taxon>
        <taxon>Actinomycetes</taxon>
        <taxon>Micromonosporales</taxon>
        <taxon>Micromonosporaceae</taxon>
        <taxon>Virgisporangium</taxon>
    </lineage>
</organism>
<sequence length="383" mass="38278">MRTPFLIVANTLATLPVAMRPLLLVLLGHDRTDSFAVAGAGAAAASVCLAVSAPFFGRLLSSNGHRAILSATGVPFVVVQVGLAFVTHPVGFVVGCALLGLCTPPTMSSGRSMIARLVPPERLTRAYSLNAIAQEFLYLGGPLWVTGLVALADAPAAVLATCAVGALGLLGAVAAVPSGLAPERPDGAKGGSAIAAAPIRTILGVHSLYLTSLGAMWVLVPAFANELGEPGRAGVLVTVWSLGSLIGGAVLAARGRRVPLRTAYVGLLATLAVTSVPLATIGSLGWFAVVVLGFGLPLAPFLATTDELVATAAPPGTAGEAYGWLMTAGQTGSAVGSAVAGAVADRGAVGAPFLVVSVALVAALVLALVRRRTLRIPVGSTPT</sequence>
<dbReference type="PANTHER" id="PTHR23542:SF1">
    <property type="entry name" value="MAJOR FACILITATOR SUPERFAMILY (MFS) PROFILE DOMAIN-CONTAINING PROTEIN"/>
    <property type="match status" value="1"/>
</dbReference>
<evidence type="ECO:0000256" key="3">
    <source>
        <dbReference type="ARBA" id="ARBA00022989"/>
    </source>
</evidence>
<dbReference type="PANTHER" id="PTHR23542">
    <property type="match status" value="1"/>
</dbReference>
<proteinExistence type="predicted"/>
<evidence type="ECO:0000256" key="4">
    <source>
        <dbReference type="ARBA" id="ARBA00023136"/>
    </source>
</evidence>
<comment type="caution">
    <text evidence="7">The sequence shown here is derived from an EMBL/GenBank/DDBJ whole genome shotgun (WGS) entry which is preliminary data.</text>
</comment>
<gene>
    <name evidence="7" type="ORF">Val02_58720</name>
</gene>
<dbReference type="Gene3D" id="1.20.1250.20">
    <property type="entry name" value="MFS general substrate transporter like domains"/>
    <property type="match status" value="1"/>
</dbReference>
<dbReference type="RefSeq" id="WP_203902441.1">
    <property type="nucleotide sequence ID" value="NZ_BOPF01000023.1"/>
</dbReference>
<evidence type="ECO:0000313" key="7">
    <source>
        <dbReference type="EMBL" id="GIJ48986.1"/>
    </source>
</evidence>
<dbReference type="GO" id="GO:0005886">
    <property type="term" value="C:plasma membrane"/>
    <property type="evidence" value="ECO:0007669"/>
    <property type="project" value="UniProtKB-SubCell"/>
</dbReference>
<name>A0A8J4DT89_9ACTN</name>
<keyword evidence="3 5" id="KW-1133">Transmembrane helix</keyword>
<evidence type="ECO:0000256" key="5">
    <source>
        <dbReference type="SAM" id="Phobius"/>
    </source>
</evidence>
<protein>
    <submittedName>
        <fullName evidence="7">MFS transporter</fullName>
    </submittedName>
</protein>
<feature type="domain" description="Major facilitator superfamily (MFS) profile" evidence="6">
    <location>
        <begin position="193"/>
        <end position="383"/>
    </location>
</feature>
<evidence type="ECO:0000256" key="1">
    <source>
        <dbReference type="ARBA" id="ARBA00004651"/>
    </source>
</evidence>
<dbReference type="Proteomes" id="UP000619260">
    <property type="component" value="Unassembled WGS sequence"/>
</dbReference>
<evidence type="ECO:0000313" key="8">
    <source>
        <dbReference type="Proteomes" id="UP000619260"/>
    </source>
</evidence>
<dbReference type="GO" id="GO:0022857">
    <property type="term" value="F:transmembrane transporter activity"/>
    <property type="evidence" value="ECO:0007669"/>
    <property type="project" value="InterPro"/>
</dbReference>
<dbReference type="AlphaFoldDB" id="A0A8J4DT89"/>
<keyword evidence="4 5" id="KW-0472">Membrane</keyword>
<dbReference type="InterPro" id="IPR011701">
    <property type="entry name" value="MFS"/>
</dbReference>
<reference evidence="7" key="1">
    <citation type="submission" date="2021-01" db="EMBL/GenBank/DDBJ databases">
        <title>Whole genome shotgun sequence of Virgisporangium aliadipatigenens NBRC 105644.</title>
        <authorList>
            <person name="Komaki H."/>
            <person name="Tamura T."/>
        </authorList>
    </citation>
    <scope>NUCLEOTIDE SEQUENCE</scope>
    <source>
        <strain evidence="7">NBRC 105644</strain>
    </source>
</reference>
<dbReference type="SUPFAM" id="SSF103473">
    <property type="entry name" value="MFS general substrate transporter"/>
    <property type="match status" value="1"/>
</dbReference>
<feature type="transmembrane region" description="Helical" evidence="5">
    <location>
        <begin position="35"/>
        <end position="56"/>
    </location>
</feature>
<feature type="transmembrane region" description="Helical" evidence="5">
    <location>
        <begin position="235"/>
        <end position="253"/>
    </location>
</feature>
<dbReference type="InterPro" id="IPR020846">
    <property type="entry name" value="MFS_dom"/>
</dbReference>
<feature type="transmembrane region" description="Helical" evidence="5">
    <location>
        <begin position="349"/>
        <end position="369"/>
    </location>
</feature>
<keyword evidence="2 5" id="KW-0812">Transmembrane</keyword>
<feature type="transmembrane region" description="Helical" evidence="5">
    <location>
        <begin position="202"/>
        <end position="223"/>
    </location>
</feature>
<feature type="transmembrane region" description="Helical" evidence="5">
    <location>
        <begin position="265"/>
        <end position="294"/>
    </location>
</feature>
<evidence type="ECO:0000256" key="2">
    <source>
        <dbReference type="ARBA" id="ARBA00022692"/>
    </source>
</evidence>
<dbReference type="Pfam" id="PF07690">
    <property type="entry name" value="MFS_1"/>
    <property type="match status" value="2"/>
</dbReference>
<accession>A0A8J4DT89</accession>
<comment type="subcellular location">
    <subcellularLocation>
        <location evidence="1">Cell membrane</location>
        <topology evidence="1">Multi-pass membrane protein</topology>
    </subcellularLocation>
</comment>
<evidence type="ECO:0000259" key="6">
    <source>
        <dbReference type="PROSITE" id="PS50850"/>
    </source>
</evidence>
<dbReference type="PROSITE" id="PS50850">
    <property type="entry name" value="MFS"/>
    <property type="match status" value="1"/>
</dbReference>
<dbReference type="InterPro" id="IPR036259">
    <property type="entry name" value="MFS_trans_sf"/>
</dbReference>